<name>A0A290WX69_9BURK</name>
<dbReference type="Gene3D" id="3.40.50.300">
    <property type="entry name" value="P-loop containing nucleotide triphosphate hydrolases"/>
    <property type="match status" value="1"/>
</dbReference>
<keyword evidence="4" id="KW-1185">Reference proteome</keyword>
<dbReference type="InterPro" id="IPR016193">
    <property type="entry name" value="Cytidine_deaminase-like"/>
</dbReference>
<dbReference type="InterPro" id="IPR015517">
    <property type="entry name" value="dCMP_deaminase-rel"/>
</dbReference>
<dbReference type="InterPro" id="IPR002125">
    <property type="entry name" value="CMP_dCMP_dom"/>
</dbReference>
<accession>A0A290WX69</accession>
<dbReference type="PANTHER" id="PTHR11086:SF18">
    <property type="entry name" value="DEOXYCYTIDYLATE DEAMINASE"/>
    <property type="match status" value="1"/>
</dbReference>
<dbReference type="PANTHER" id="PTHR11086">
    <property type="entry name" value="DEOXYCYTIDYLATE DEAMINASE-RELATED"/>
    <property type="match status" value="1"/>
</dbReference>
<proteinExistence type="predicted"/>
<dbReference type="KEGG" id="jsv:CNX70_14895"/>
<dbReference type="PROSITE" id="PS51747">
    <property type="entry name" value="CYT_DCMP_DEAMINASES_2"/>
    <property type="match status" value="1"/>
</dbReference>
<dbReference type="InterPro" id="IPR027417">
    <property type="entry name" value="P-loop_NTPase"/>
</dbReference>
<dbReference type="GO" id="GO:0005737">
    <property type="term" value="C:cytoplasm"/>
    <property type="evidence" value="ECO:0007669"/>
    <property type="project" value="TreeGrafter"/>
</dbReference>
<organism evidence="3 4">
    <name type="scientific">Janthinobacterium svalbardensis</name>
    <dbReference type="NCBI Taxonomy" id="368607"/>
    <lineage>
        <taxon>Bacteria</taxon>
        <taxon>Pseudomonadati</taxon>
        <taxon>Pseudomonadota</taxon>
        <taxon>Betaproteobacteria</taxon>
        <taxon>Burkholderiales</taxon>
        <taxon>Oxalobacteraceae</taxon>
        <taxon>Janthinobacterium</taxon>
    </lineage>
</organism>
<evidence type="ECO:0000259" key="2">
    <source>
        <dbReference type="PROSITE" id="PS51747"/>
    </source>
</evidence>
<protein>
    <submittedName>
        <fullName evidence="3">dCMP deaminase</fullName>
    </submittedName>
</protein>
<evidence type="ECO:0000313" key="4">
    <source>
        <dbReference type="Proteomes" id="UP000218437"/>
    </source>
</evidence>
<dbReference type="EMBL" id="CP023422">
    <property type="protein sequence ID" value="ATD61298.1"/>
    <property type="molecule type" value="Genomic_DNA"/>
</dbReference>
<dbReference type="Pfam" id="PF00383">
    <property type="entry name" value="dCMP_cyt_deam_1"/>
    <property type="match status" value="1"/>
</dbReference>
<reference evidence="3 4" key="1">
    <citation type="submission" date="2017-09" db="EMBL/GenBank/DDBJ databases">
        <title>Complete genome sequence of Janthinobacterium svalbardensis PAMC 27463.</title>
        <authorList>
            <person name="Cho Y.-J."/>
            <person name="Cho A."/>
            <person name="Kim O.-S."/>
            <person name="Lee J.-I."/>
        </authorList>
    </citation>
    <scope>NUCLEOTIDE SEQUENCE [LARGE SCALE GENOMIC DNA]</scope>
    <source>
        <strain evidence="3 4">PAMC 27463</strain>
    </source>
</reference>
<dbReference type="Gene3D" id="3.40.140.10">
    <property type="entry name" value="Cytidine Deaminase, domain 2"/>
    <property type="match status" value="1"/>
</dbReference>
<evidence type="ECO:0000256" key="1">
    <source>
        <dbReference type="ARBA" id="ARBA00022801"/>
    </source>
</evidence>
<dbReference type="SUPFAM" id="SSF53927">
    <property type="entry name" value="Cytidine deaminase-like"/>
    <property type="match status" value="1"/>
</dbReference>
<dbReference type="GO" id="GO:0004132">
    <property type="term" value="F:dCMP deaminase activity"/>
    <property type="evidence" value="ECO:0007669"/>
    <property type="project" value="TreeGrafter"/>
</dbReference>
<keyword evidence="1" id="KW-0378">Hydrolase</keyword>
<feature type="domain" description="CMP/dCMP-type deaminase" evidence="2">
    <location>
        <begin position="212"/>
        <end position="325"/>
    </location>
</feature>
<sequence length="358" mass="40144">MICNQTLGRKSLIAVDALRNPLEAIFLQDRITNFHLVAVSCPDEQRLIRLALQNFSAKEIKSIDSTEYANRDIEVESTYSMQDIQGCLQRADIYLSNPDGDSRVGKLTNLTNQITRLISLMKRPGIITPTALERCMQIAYTAKLNSGCISRQVGALITDNNFSVKAIGWNDTPHGHVPCNLRNRDDLLSGLDKIAFSNYEKNDETYINNFKERNKRYIKIAATGRNVSYCFKSEFNSIYKTNNQVHTRSLHAEENAFLQISKYGGQGIYGGFLFTTASPCELCAKKAYQLGIRKIFYIDPYPGISIAHIIEGGESNPYMELFSGAIGRSFHKLYSPIMAYKDELNALAPEIVPKGIPA</sequence>
<dbReference type="AlphaFoldDB" id="A0A290WX69"/>
<dbReference type="Proteomes" id="UP000218437">
    <property type="component" value="Chromosome"/>
</dbReference>
<evidence type="ECO:0000313" key="3">
    <source>
        <dbReference type="EMBL" id="ATD61298.1"/>
    </source>
</evidence>
<gene>
    <name evidence="3" type="ORF">CNX70_14895</name>
</gene>